<evidence type="ECO:0000313" key="3">
    <source>
        <dbReference type="Proteomes" id="UP000217561"/>
    </source>
</evidence>
<reference evidence="2 3" key="1">
    <citation type="submission" date="2017-08" db="EMBL/GenBank/DDBJ databases">
        <title>Salimicrobium alkalisoli sp. nov., isolated from saline alkaline soil.</title>
        <authorList>
            <person name="Zhang G."/>
            <person name="Xiong Q."/>
        </authorList>
    </citation>
    <scope>NUCLEOTIDE SEQUENCE [LARGE SCALE GENOMIC DNA]</scope>
    <source>
        <strain evidence="2 3">WN024</strain>
    </source>
</reference>
<keyword evidence="1" id="KW-0472">Membrane</keyword>
<dbReference type="RefSeq" id="WP_008592134.1">
    <property type="nucleotide sequence ID" value="NZ_NSGH01000001.1"/>
</dbReference>
<evidence type="ECO:0000256" key="1">
    <source>
        <dbReference type="SAM" id="Phobius"/>
    </source>
</evidence>
<proteinExistence type="predicted"/>
<keyword evidence="3" id="KW-1185">Reference proteome</keyword>
<evidence type="ECO:0000313" key="2">
    <source>
        <dbReference type="EMBL" id="PBB06890.1"/>
    </source>
</evidence>
<dbReference type="EMBL" id="NSGH01000001">
    <property type="protein sequence ID" value="PBB06890.1"/>
    <property type="molecule type" value="Genomic_DNA"/>
</dbReference>
<sequence length="68" mass="7659">MQQGNAYKKFDTIFHSGFLILGLAMIIGFVFDILVPVYFVVLGVLNLIAGIAGIFHTKKDRYDEKYTS</sequence>
<name>A0ABX4HUV2_9BACI</name>
<gene>
    <name evidence="2" type="ORF">CKW00_00065</name>
</gene>
<accession>A0ABX4HUV2</accession>
<dbReference type="Proteomes" id="UP000217561">
    <property type="component" value="Unassembled WGS sequence"/>
</dbReference>
<protein>
    <recommendedName>
        <fullName evidence="4">YrhK-like protein</fullName>
    </recommendedName>
</protein>
<keyword evidence="1" id="KW-1133">Transmembrane helix</keyword>
<evidence type="ECO:0008006" key="4">
    <source>
        <dbReference type="Google" id="ProtNLM"/>
    </source>
</evidence>
<keyword evidence="1" id="KW-0812">Transmembrane</keyword>
<feature type="transmembrane region" description="Helical" evidence="1">
    <location>
        <begin position="12"/>
        <end position="31"/>
    </location>
</feature>
<comment type="caution">
    <text evidence="2">The sequence shown here is derived from an EMBL/GenBank/DDBJ whole genome shotgun (WGS) entry which is preliminary data.</text>
</comment>
<organism evidence="2 3">
    <name type="scientific">Salimicrobium humidisoli</name>
    <dbReference type="NCBI Taxonomy" id="2029857"/>
    <lineage>
        <taxon>Bacteria</taxon>
        <taxon>Bacillati</taxon>
        <taxon>Bacillota</taxon>
        <taxon>Bacilli</taxon>
        <taxon>Bacillales</taxon>
        <taxon>Bacillaceae</taxon>
        <taxon>Salimicrobium</taxon>
    </lineage>
</organism>
<feature type="transmembrane region" description="Helical" evidence="1">
    <location>
        <begin position="37"/>
        <end position="55"/>
    </location>
</feature>